<organism evidence="1 2">
    <name type="scientific">Leptospira weilii str. UI 13098</name>
    <dbReference type="NCBI Taxonomy" id="1088542"/>
    <lineage>
        <taxon>Bacteria</taxon>
        <taxon>Pseudomonadati</taxon>
        <taxon>Spirochaetota</taxon>
        <taxon>Spirochaetia</taxon>
        <taxon>Leptospirales</taxon>
        <taxon>Leptospiraceae</taxon>
        <taxon>Leptospira</taxon>
    </lineage>
</organism>
<name>M6Q9L2_9LEPT</name>
<sequence length="37" mass="4360">MWRFFIGIITVKGSCCKGSDTNIFMEGNRFFYELSNF</sequence>
<proteinExistence type="predicted"/>
<protein>
    <submittedName>
        <fullName evidence="1">Uncharacterized protein</fullName>
    </submittedName>
</protein>
<reference evidence="1 2" key="1">
    <citation type="submission" date="2013-01" db="EMBL/GenBank/DDBJ databases">
        <authorList>
            <person name="Harkins D.M."/>
            <person name="Durkin A.S."/>
            <person name="Brinkac L.M."/>
            <person name="Haft D.H."/>
            <person name="Selengut J.D."/>
            <person name="Sanka R."/>
            <person name="DePew J."/>
            <person name="Purushe J."/>
            <person name="Chanthongthip A."/>
            <person name="Lattana O."/>
            <person name="Phetsouvanh R."/>
            <person name="Newton P.N."/>
            <person name="Vinetz J.M."/>
            <person name="Sutton G.G."/>
            <person name="Nierman W.C."/>
            <person name="Fouts D.E."/>
        </authorList>
    </citation>
    <scope>NUCLEOTIDE SEQUENCE [LARGE SCALE GENOMIC DNA]</scope>
    <source>
        <strain evidence="1 2">UI 13098</strain>
    </source>
</reference>
<dbReference type="Proteomes" id="UP000012118">
    <property type="component" value="Unassembled WGS sequence"/>
</dbReference>
<dbReference type="AlphaFoldDB" id="M6Q9L2"/>
<gene>
    <name evidence="1" type="ORF">LEP1GSC108_2774</name>
</gene>
<accession>M6Q9L2</accession>
<keyword evidence="2" id="KW-1185">Reference proteome</keyword>
<evidence type="ECO:0000313" key="2">
    <source>
        <dbReference type="Proteomes" id="UP000012118"/>
    </source>
</evidence>
<evidence type="ECO:0000313" key="1">
    <source>
        <dbReference type="EMBL" id="EMN92331.1"/>
    </source>
</evidence>
<comment type="caution">
    <text evidence="1">The sequence shown here is derived from an EMBL/GenBank/DDBJ whole genome shotgun (WGS) entry which is preliminary data.</text>
</comment>
<dbReference type="EMBL" id="AHNU02000013">
    <property type="protein sequence ID" value="EMN92331.1"/>
    <property type="molecule type" value="Genomic_DNA"/>
</dbReference>